<evidence type="ECO:0000313" key="1">
    <source>
        <dbReference type="EMBL" id="GEP07274.1"/>
    </source>
</evidence>
<reference evidence="1 2" key="1">
    <citation type="submission" date="2019-07" db="EMBL/GenBank/DDBJ databases">
        <title>Whole genome shotgun sequence of Methylobacterium oxalidis NBRC 107715.</title>
        <authorList>
            <person name="Hosoyama A."/>
            <person name="Uohara A."/>
            <person name="Ohji S."/>
            <person name="Ichikawa N."/>
        </authorList>
    </citation>
    <scope>NUCLEOTIDE SEQUENCE [LARGE SCALE GENOMIC DNA]</scope>
    <source>
        <strain evidence="1 2">NBRC 107715</strain>
    </source>
</reference>
<sequence>MSRRAWTLRFLVLTLPLRPSRPAARIAMTQLHVDTEDHDRLEHPLDVVERLASLRDWIFDRAETDEMSVSVSGRWAEYHVAFTWIEDMEALHVACAFDLKVPERRRQEVLKLVSLVNEQLWIGHFDLWSTDNVVMFRHALLLAGGVAPTHPQCGMMLKSAVEACERYFQAFQFVLWAGKPAREALDAVLFETEGEA</sequence>
<dbReference type="Proteomes" id="UP000321960">
    <property type="component" value="Unassembled WGS sequence"/>
</dbReference>
<name>A0A512JBB3_9HYPH</name>
<comment type="caution">
    <text evidence="1">The sequence shown here is derived from an EMBL/GenBank/DDBJ whole genome shotgun (WGS) entry which is preliminary data.</text>
</comment>
<organism evidence="1 2">
    <name type="scientific">Methylobacterium oxalidis</name>
    <dbReference type="NCBI Taxonomy" id="944322"/>
    <lineage>
        <taxon>Bacteria</taxon>
        <taxon>Pseudomonadati</taxon>
        <taxon>Pseudomonadota</taxon>
        <taxon>Alphaproteobacteria</taxon>
        <taxon>Hyphomicrobiales</taxon>
        <taxon>Methylobacteriaceae</taxon>
        <taxon>Methylobacterium</taxon>
    </lineage>
</organism>
<dbReference type="CDD" id="cd17033">
    <property type="entry name" value="DR1245-like"/>
    <property type="match status" value="1"/>
</dbReference>
<accession>A0A512JBB3</accession>
<evidence type="ECO:0000313" key="2">
    <source>
        <dbReference type="Proteomes" id="UP000321960"/>
    </source>
</evidence>
<dbReference type="AlphaFoldDB" id="A0A512JBB3"/>
<dbReference type="EMBL" id="BJZU01000144">
    <property type="protein sequence ID" value="GEP07274.1"/>
    <property type="molecule type" value="Genomic_DNA"/>
</dbReference>
<dbReference type="Pfam" id="PF10722">
    <property type="entry name" value="YbjN"/>
    <property type="match status" value="1"/>
</dbReference>
<dbReference type="InterPro" id="IPR019660">
    <property type="entry name" value="Put_sensory_transdc_reg_YbjN"/>
</dbReference>
<protein>
    <recommendedName>
        <fullName evidence="3">YbjN domain-containing protein</fullName>
    </recommendedName>
</protein>
<proteinExistence type="predicted"/>
<evidence type="ECO:0008006" key="3">
    <source>
        <dbReference type="Google" id="ProtNLM"/>
    </source>
</evidence>
<gene>
    <name evidence="1" type="ORF">MOX02_53120</name>
</gene>